<dbReference type="EMBL" id="BARW01015952">
    <property type="protein sequence ID" value="GAJ00674.1"/>
    <property type="molecule type" value="Genomic_DNA"/>
</dbReference>
<keyword evidence="1" id="KW-0812">Transmembrane</keyword>
<feature type="transmembrane region" description="Helical" evidence="1">
    <location>
        <begin position="124"/>
        <end position="143"/>
    </location>
</feature>
<sequence length="146" mass="16456">MARKLRDLEIDEISLVNKAATRKKFMVIKSAEVIALKKIADLIEEFSDGVFDETLGREDFEKKDVPQEVKDELKEALEALNKYKDDFPDDLKSAVDFLLKFVAVSYEPPGKEGPGKKKVKKQQAYQLISIGLLLVIVAMALTLGRK</sequence>
<accession>X1T5Z9</accession>
<organism evidence="2">
    <name type="scientific">marine sediment metagenome</name>
    <dbReference type="NCBI Taxonomy" id="412755"/>
    <lineage>
        <taxon>unclassified sequences</taxon>
        <taxon>metagenomes</taxon>
        <taxon>ecological metagenomes</taxon>
    </lineage>
</organism>
<name>X1T5Z9_9ZZZZ</name>
<evidence type="ECO:0000313" key="2">
    <source>
        <dbReference type="EMBL" id="GAJ00674.1"/>
    </source>
</evidence>
<keyword evidence="1" id="KW-1133">Transmembrane helix</keyword>
<reference evidence="2" key="1">
    <citation type="journal article" date="2014" name="Front. Microbiol.">
        <title>High frequency of phylogenetically diverse reductive dehalogenase-homologous genes in deep subseafloor sedimentary metagenomes.</title>
        <authorList>
            <person name="Kawai M."/>
            <person name="Futagami T."/>
            <person name="Toyoda A."/>
            <person name="Takaki Y."/>
            <person name="Nishi S."/>
            <person name="Hori S."/>
            <person name="Arai W."/>
            <person name="Tsubouchi T."/>
            <person name="Morono Y."/>
            <person name="Uchiyama I."/>
            <person name="Ito T."/>
            <person name="Fujiyama A."/>
            <person name="Inagaki F."/>
            <person name="Takami H."/>
        </authorList>
    </citation>
    <scope>NUCLEOTIDE SEQUENCE</scope>
    <source>
        <strain evidence="2">Expedition CK06-06</strain>
    </source>
</reference>
<evidence type="ECO:0000256" key="1">
    <source>
        <dbReference type="SAM" id="Phobius"/>
    </source>
</evidence>
<gene>
    <name evidence="2" type="ORF">S12H4_27887</name>
</gene>
<proteinExistence type="predicted"/>
<protein>
    <submittedName>
        <fullName evidence="2">Uncharacterized protein</fullName>
    </submittedName>
</protein>
<keyword evidence="1" id="KW-0472">Membrane</keyword>
<dbReference type="AlphaFoldDB" id="X1T5Z9"/>
<comment type="caution">
    <text evidence="2">The sequence shown here is derived from an EMBL/GenBank/DDBJ whole genome shotgun (WGS) entry which is preliminary data.</text>
</comment>